<dbReference type="InterPro" id="IPR011041">
    <property type="entry name" value="Quinoprot_gluc/sorb_DH_b-prop"/>
</dbReference>
<dbReference type="EMBL" id="CP058580">
    <property type="protein sequence ID" value="QLG64336.1"/>
    <property type="molecule type" value="Genomic_DNA"/>
</dbReference>
<dbReference type="PANTHER" id="PTHR19328:SF75">
    <property type="entry name" value="ALDOSE SUGAR DEHYDROGENASE YLII"/>
    <property type="match status" value="1"/>
</dbReference>
<proteinExistence type="predicted"/>
<dbReference type="InterPro" id="IPR012938">
    <property type="entry name" value="Glc/Sorbosone_DH"/>
</dbReference>
<keyword evidence="4" id="KW-1185">Reference proteome</keyword>
<name>A0A7D5QCN7_9EURY</name>
<accession>A0A7D5QCN7</accession>
<evidence type="ECO:0000259" key="2">
    <source>
        <dbReference type="Pfam" id="PF07995"/>
    </source>
</evidence>
<protein>
    <submittedName>
        <fullName evidence="3">PQQ-dependent sugar dehydrogenase</fullName>
    </submittedName>
</protein>
<dbReference type="Proteomes" id="UP000509626">
    <property type="component" value="Plasmid unnamed1"/>
</dbReference>
<feature type="domain" description="Glucose/Sorbosone dehydrogenase" evidence="2">
    <location>
        <begin position="95"/>
        <end position="456"/>
    </location>
</feature>
<evidence type="ECO:0000313" key="3">
    <source>
        <dbReference type="EMBL" id="QLG64336.1"/>
    </source>
</evidence>
<dbReference type="KEGG" id="halu:HUG12_20575"/>
<dbReference type="InterPro" id="IPR011042">
    <property type="entry name" value="6-blade_b-propeller_TolB-like"/>
</dbReference>
<dbReference type="PANTHER" id="PTHR19328">
    <property type="entry name" value="HEDGEHOG-INTERACTING PROTEIN"/>
    <property type="match status" value="1"/>
</dbReference>
<evidence type="ECO:0000256" key="1">
    <source>
        <dbReference type="SAM" id="MobiDB-lite"/>
    </source>
</evidence>
<evidence type="ECO:0000313" key="4">
    <source>
        <dbReference type="Proteomes" id="UP000509626"/>
    </source>
</evidence>
<feature type="region of interest" description="Disordered" evidence="1">
    <location>
        <begin position="22"/>
        <end position="64"/>
    </location>
</feature>
<dbReference type="Pfam" id="PF07995">
    <property type="entry name" value="GSDH"/>
    <property type="match status" value="1"/>
</dbReference>
<dbReference type="AlphaFoldDB" id="A0A7D5QCN7"/>
<geneLocation type="plasmid" evidence="3 4">
    <name>unnamed1</name>
</geneLocation>
<keyword evidence="3" id="KW-0614">Plasmid</keyword>
<dbReference type="Gene3D" id="2.120.10.30">
    <property type="entry name" value="TolB, C-terminal domain"/>
    <property type="match status" value="1"/>
</dbReference>
<organism evidence="3 4">
    <name type="scientific">Halorarum salinum</name>
    <dbReference type="NCBI Taxonomy" id="2743089"/>
    <lineage>
        <taxon>Archaea</taxon>
        <taxon>Methanobacteriati</taxon>
        <taxon>Methanobacteriota</taxon>
        <taxon>Stenosarchaea group</taxon>
        <taxon>Halobacteria</taxon>
        <taxon>Halobacteriales</taxon>
        <taxon>Haloferacaceae</taxon>
        <taxon>Halorarum</taxon>
    </lineage>
</organism>
<gene>
    <name evidence="3" type="ORF">HUG12_20575</name>
</gene>
<reference evidence="3 4" key="1">
    <citation type="submission" date="2020-06" db="EMBL/GenBank/DDBJ databases">
        <title>NJ-3-1, isolated from saline soil.</title>
        <authorList>
            <person name="Cui H.L."/>
            <person name="Shi X."/>
        </authorList>
    </citation>
    <scope>NUCLEOTIDE SEQUENCE [LARGE SCALE GENOMIC DNA]</scope>
    <source>
        <strain evidence="3 4">NJ-3-1</strain>
        <plasmid evidence="3 4">unnamed1</plasmid>
    </source>
</reference>
<sequence length="474" mass="50915">MPPAGEPPFEWVSEQLSPTGADLVRGEYHPSRSAAGTGGGGTAARGRRRTRASRYTSERDVGDAHVPAGTRIGLERVATGLSAPVAVCHDPAEPSRRFVADQSGQVYVHDDGGLREEPLLDVTDHMVELRTQYDERGLLGLALHPEFADNGRLFVRYSATRRDGTPESYDHTEVLAEFAVDGDRSPVDPGTESTLLEIPSPQFNHNAGDLAFGPDGYLYVAMGDGGGEGDRAPGHVAGGNGQDVTENLLGGILRINVDSEGERGYGIPDDNPLVGEEGLDEYYAWGLRNPWRVSFDSEGRLFVADVGQALYEEVNVVENGGNYGWNLKEGSHCFDPDSPADPPDDCPDESARGEPLLDPIVEYPHVRGDAVVGSAVVGGHVYEGSALPELEGAYVFGDWATTQDRPSGRLFAARPSGEGWELEELVVSDTRNGRPNRNVLSFGRAPDGELYVCTSETHVPKGETGEVLRVVPRG</sequence>
<feature type="region of interest" description="Disordered" evidence="1">
    <location>
        <begin position="334"/>
        <end position="353"/>
    </location>
</feature>
<dbReference type="OrthoDB" id="6744at2157"/>
<dbReference type="SUPFAM" id="SSF50952">
    <property type="entry name" value="Soluble quinoprotein glucose dehydrogenase"/>
    <property type="match status" value="1"/>
</dbReference>